<evidence type="ECO:0000259" key="8">
    <source>
        <dbReference type="Pfam" id="PF13359"/>
    </source>
</evidence>
<evidence type="ECO:0000256" key="3">
    <source>
        <dbReference type="ARBA" id="ARBA00006958"/>
    </source>
</evidence>
<evidence type="ECO:0000256" key="6">
    <source>
        <dbReference type="ARBA" id="ARBA00022801"/>
    </source>
</evidence>
<dbReference type="GO" id="GO:0016787">
    <property type="term" value="F:hydrolase activity"/>
    <property type="evidence" value="ECO:0007669"/>
    <property type="project" value="UniProtKB-KW"/>
</dbReference>
<dbReference type="AlphaFoldDB" id="A0AAV6UHC0"/>
<evidence type="ECO:0000256" key="1">
    <source>
        <dbReference type="ARBA" id="ARBA00001968"/>
    </source>
</evidence>
<evidence type="ECO:0000256" key="7">
    <source>
        <dbReference type="ARBA" id="ARBA00023242"/>
    </source>
</evidence>
<dbReference type="PANTHER" id="PTHR22930">
    <property type="match status" value="1"/>
</dbReference>
<keyword evidence="4" id="KW-0540">Nuclease</keyword>
<gene>
    <name evidence="9" type="ORF">JTE90_003337</name>
</gene>
<proteinExistence type="inferred from homology"/>
<comment type="subcellular location">
    <subcellularLocation>
        <location evidence="2">Nucleus</location>
    </subcellularLocation>
</comment>
<dbReference type="GO" id="GO:0004518">
    <property type="term" value="F:nuclease activity"/>
    <property type="evidence" value="ECO:0007669"/>
    <property type="project" value="UniProtKB-KW"/>
</dbReference>
<evidence type="ECO:0000256" key="4">
    <source>
        <dbReference type="ARBA" id="ARBA00022722"/>
    </source>
</evidence>
<comment type="cofactor">
    <cofactor evidence="1">
        <name>a divalent metal cation</name>
        <dbReference type="ChEBI" id="CHEBI:60240"/>
    </cofactor>
</comment>
<feature type="domain" description="DDE Tnp4" evidence="8">
    <location>
        <begin position="138"/>
        <end position="300"/>
    </location>
</feature>
<organism evidence="9 10">
    <name type="scientific">Oedothorax gibbosus</name>
    <dbReference type="NCBI Taxonomy" id="931172"/>
    <lineage>
        <taxon>Eukaryota</taxon>
        <taxon>Metazoa</taxon>
        <taxon>Ecdysozoa</taxon>
        <taxon>Arthropoda</taxon>
        <taxon>Chelicerata</taxon>
        <taxon>Arachnida</taxon>
        <taxon>Araneae</taxon>
        <taxon>Araneomorphae</taxon>
        <taxon>Entelegynae</taxon>
        <taxon>Araneoidea</taxon>
        <taxon>Linyphiidae</taxon>
        <taxon>Erigoninae</taxon>
        <taxon>Oedothorax</taxon>
    </lineage>
</organism>
<evidence type="ECO:0000256" key="5">
    <source>
        <dbReference type="ARBA" id="ARBA00022723"/>
    </source>
</evidence>
<evidence type="ECO:0000256" key="2">
    <source>
        <dbReference type="ARBA" id="ARBA00004123"/>
    </source>
</evidence>
<evidence type="ECO:0000313" key="10">
    <source>
        <dbReference type="Proteomes" id="UP000827092"/>
    </source>
</evidence>
<accession>A0AAV6UHC0</accession>
<keyword evidence="7" id="KW-0539">Nucleus</keyword>
<comment type="caution">
    <text evidence="9">The sequence shown here is derived from an EMBL/GenBank/DDBJ whole genome shotgun (WGS) entry which is preliminary data.</text>
</comment>
<protein>
    <recommendedName>
        <fullName evidence="8">DDE Tnp4 domain-containing protein</fullName>
    </recommendedName>
</protein>
<dbReference type="Pfam" id="PF13359">
    <property type="entry name" value="DDE_Tnp_4"/>
    <property type="match status" value="1"/>
</dbReference>
<keyword evidence="5" id="KW-0479">Metal-binding</keyword>
<dbReference type="GO" id="GO:0046872">
    <property type="term" value="F:metal ion binding"/>
    <property type="evidence" value="ECO:0007669"/>
    <property type="project" value="UniProtKB-KW"/>
</dbReference>
<keyword evidence="6" id="KW-0378">Hydrolase</keyword>
<dbReference type="PANTHER" id="PTHR22930:SF206">
    <property type="entry name" value="NUCLEASE HARBI1"/>
    <property type="match status" value="1"/>
</dbReference>
<evidence type="ECO:0000313" key="9">
    <source>
        <dbReference type="EMBL" id="KAG8182960.1"/>
    </source>
</evidence>
<reference evidence="9 10" key="1">
    <citation type="journal article" date="2022" name="Nat. Ecol. Evol.">
        <title>A masculinizing supergene underlies an exaggerated male reproductive morph in a spider.</title>
        <authorList>
            <person name="Hendrickx F."/>
            <person name="De Corte Z."/>
            <person name="Sonet G."/>
            <person name="Van Belleghem S.M."/>
            <person name="Kostlbacher S."/>
            <person name="Vangestel C."/>
        </authorList>
    </citation>
    <scope>NUCLEOTIDE SEQUENCE [LARGE SCALE GENOMIC DNA]</scope>
    <source>
        <strain evidence="9">W744_W776</strain>
    </source>
</reference>
<dbReference type="GO" id="GO:0005634">
    <property type="term" value="C:nucleus"/>
    <property type="evidence" value="ECO:0007669"/>
    <property type="project" value="UniProtKB-SubCell"/>
</dbReference>
<dbReference type="InterPro" id="IPR027806">
    <property type="entry name" value="HARBI1_dom"/>
</dbReference>
<keyword evidence="10" id="KW-1185">Reference proteome</keyword>
<dbReference type="Proteomes" id="UP000827092">
    <property type="component" value="Unassembled WGS sequence"/>
</dbReference>
<sequence>MWAKVRTSIFYERIVLHSFDEEDFKENFRINRTTFDLICEELSAFIGRRRGVCREPLSVGKRVAITLAKLGSSGELRNIAHVFGVSRPTVCVVVNQTCRQIVSKLEGELEFPSNPAELLEIAESFLGLGGLPGVCGAIDGSHIPIKAPTTNHRDYYNRKGFYSVVLQAVVDHTKRFRNINFSWPGSVHDARVLYNSDLFEMCESGQLLDQQVELPGTASRVPMYLVGDPAYPLKTWLMKPVSGNLTQEEAVFNKRLSRSRVHVEHAFGQLKGRFRCCLKKNDAALHNLKYQVAASCVLHNLCQRIQDEFLYEWEEPSVEMDISDPVAIPATAASMDARQMRNLLIEWANL</sequence>
<dbReference type="InterPro" id="IPR045249">
    <property type="entry name" value="HARBI1-like"/>
</dbReference>
<dbReference type="EMBL" id="JAFNEN010000439">
    <property type="protein sequence ID" value="KAG8182960.1"/>
    <property type="molecule type" value="Genomic_DNA"/>
</dbReference>
<comment type="similarity">
    <text evidence="3">Belongs to the HARBI1 family.</text>
</comment>
<name>A0AAV6UHC0_9ARAC</name>